<reference evidence="2" key="1">
    <citation type="submission" date="2009-12" db="EMBL/GenBank/DDBJ databases">
        <title>Complete sequence of Treponema primitia strain ZAS-2.</title>
        <authorList>
            <person name="Tetu S.G."/>
            <person name="Matson E."/>
            <person name="Ren Q."/>
            <person name="Seshadri R."/>
            <person name="Elbourne L."/>
            <person name="Hassan K.A."/>
            <person name="Durkin A."/>
            <person name="Radune D."/>
            <person name="Mohamoud Y."/>
            <person name="Shay R."/>
            <person name="Jin S."/>
            <person name="Zhang X."/>
            <person name="Lucey K."/>
            <person name="Ballor N.R."/>
            <person name="Ottesen E."/>
            <person name="Rosenthal R."/>
            <person name="Allen A."/>
            <person name="Leadbetter J.R."/>
            <person name="Paulsen I.T."/>
        </authorList>
    </citation>
    <scope>NUCLEOTIDE SEQUENCE [LARGE SCALE GENOMIC DNA]</scope>
    <source>
        <strain evidence="2">ATCC BAA-887 / DSM 12427 / ZAS-2</strain>
    </source>
</reference>
<reference evidence="1 2" key="2">
    <citation type="journal article" date="2011" name="ISME J.">
        <title>RNA-seq reveals cooperative metabolic interactions between two termite-gut spirochete species in co-culture.</title>
        <authorList>
            <person name="Rosenthal A.Z."/>
            <person name="Matson E.G."/>
            <person name="Eldar A."/>
            <person name="Leadbetter J.R."/>
        </authorList>
    </citation>
    <scope>NUCLEOTIDE SEQUENCE [LARGE SCALE GENOMIC DNA]</scope>
    <source>
        <strain evidence="2">ATCC BAA-887 / DSM 12427 / ZAS-2</strain>
    </source>
</reference>
<organism evidence="1 2">
    <name type="scientific">Treponema primitia (strain ATCC BAA-887 / DSM 12427 / ZAS-2)</name>
    <dbReference type="NCBI Taxonomy" id="545694"/>
    <lineage>
        <taxon>Bacteria</taxon>
        <taxon>Pseudomonadati</taxon>
        <taxon>Spirochaetota</taxon>
        <taxon>Spirochaetia</taxon>
        <taxon>Spirochaetales</taxon>
        <taxon>Treponemataceae</taxon>
        <taxon>Treponema</taxon>
    </lineage>
</organism>
<dbReference type="EMBL" id="CP001843">
    <property type="protein sequence ID" value="AEF83911.1"/>
    <property type="molecule type" value="Genomic_DNA"/>
</dbReference>
<dbReference type="KEGG" id="tpi:TREPR_1381"/>
<proteinExistence type="predicted"/>
<protein>
    <submittedName>
        <fullName evidence="1">Uncharacterized protein</fullName>
    </submittedName>
</protein>
<evidence type="ECO:0000313" key="2">
    <source>
        <dbReference type="Proteomes" id="UP000009223"/>
    </source>
</evidence>
<sequence>MEKIQYIQVYVNKRQEAVKGRADCGPIIMVDPADSVVKHVPGADGEGV</sequence>
<evidence type="ECO:0000313" key="1">
    <source>
        <dbReference type="EMBL" id="AEF83911.1"/>
    </source>
</evidence>
<dbReference type="AlphaFoldDB" id="F5YQR0"/>
<accession>F5YQR0</accession>
<gene>
    <name evidence="1" type="ordered locus">TREPR_1381</name>
</gene>
<dbReference type="Proteomes" id="UP000009223">
    <property type="component" value="Chromosome"/>
</dbReference>
<name>F5YQR0_TREPZ</name>
<dbReference type="STRING" id="545694.TREPR_1381"/>
<keyword evidence="2" id="KW-1185">Reference proteome</keyword>
<dbReference type="HOGENOM" id="CLU_3159045_0_0_12"/>